<dbReference type="GO" id="GO:0005524">
    <property type="term" value="F:ATP binding"/>
    <property type="evidence" value="ECO:0007669"/>
    <property type="project" value="UniProtKB-KW"/>
</dbReference>
<dbReference type="GO" id="GO:0042802">
    <property type="term" value="F:identical protein binding"/>
    <property type="evidence" value="ECO:0007669"/>
    <property type="project" value="TreeGrafter"/>
</dbReference>
<feature type="binding site" evidence="9">
    <location>
        <position position="178"/>
    </location>
    <ligand>
        <name>substrate</name>
        <note>ligand shared between dimeric partners</note>
    </ligand>
</feature>
<dbReference type="Proteomes" id="UP000190890">
    <property type="component" value="Unassembled WGS sequence"/>
</dbReference>
<comment type="subunit">
    <text evidence="9">Homodimer or homotetramer.</text>
</comment>
<evidence type="ECO:0000256" key="9">
    <source>
        <dbReference type="HAMAP-Rule" id="MF_01976"/>
    </source>
</evidence>
<dbReference type="GO" id="GO:0003872">
    <property type="term" value="F:6-phosphofructokinase activity"/>
    <property type="evidence" value="ECO:0007669"/>
    <property type="project" value="UniProtKB-UniRule"/>
</dbReference>
<comment type="similarity">
    <text evidence="9">Belongs to the phosphofructokinase type A (PFKA) family. Mixed-substrate PFK group III subfamily.</text>
</comment>
<dbReference type="InterPro" id="IPR012829">
    <property type="entry name" value="Phosphofructokinase_III"/>
</dbReference>
<dbReference type="GO" id="GO:0030388">
    <property type="term" value="P:fructose 1,6-bisphosphate metabolic process"/>
    <property type="evidence" value="ECO:0007669"/>
    <property type="project" value="TreeGrafter"/>
</dbReference>
<evidence type="ECO:0000313" key="11">
    <source>
        <dbReference type="EMBL" id="OOM74324.1"/>
    </source>
</evidence>
<dbReference type="EMBL" id="LZZM01000201">
    <property type="protein sequence ID" value="OOM74324.1"/>
    <property type="molecule type" value="Genomic_DNA"/>
</dbReference>
<evidence type="ECO:0000256" key="1">
    <source>
        <dbReference type="ARBA" id="ARBA00001946"/>
    </source>
</evidence>
<dbReference type="PROSITE" id="PS00433">
    <property type="entry name" value="PHOSPHOFRUCTOKINASE"/>
    <property type="match status" value="1"/>
</dbReference>
<dbReference type="GO" id="GO:0048029">
    <property type="term" value="F:monosaccharide binding"/>
    <property type="evidence" value="ECO:0007669"/>
    <property type="project" value="TreeGrafter"/>
</dbReference>
<dbReference type="GO" id="GO:0046872">
    <property type="term" value="F:metal ion binding"/>
    <property type="evidence" value="ECO:0007669"/>
    <property type="project" value="UniProtKB-KW"/>
</dbReference>
<evidence type="ECO:0000256" key="6">
    <source>
        <dbReference type="ARBA" id="ARBA00022777"/>
    </source>
</evidence>
<evidence type="ECO:0000256" key="3">
    <source>
        <dbReference type="ARBA" id="ARBA00022490"/>
    </source>
</evidence>
<feature type="binding site" evidence="9">
    <location>
        <position position="15"/>
    </location>
    <ligand>
        <name>ATP</name>
        <dbReference type="ChEBI" id="CHEBI:30616"/>
    </ligand>
</feature>
<keyword evidence="3 9" id="KW-0963">Cytoplasm</keyword>
<dbReference type="InterPro" id="IPR000023">
    <property type="entry name" value="Phosphofructokinase_dom"/>
</dbReference>
<keyword evidence="9" id="KW-0547">Nucleotide-binding</keyword>
<dbReference type="SUPFAM" id="SSF53784">
    <property type="entry name" value="Phosphofructokinase"/>
    <property type="match status" value="1"/>
</dbReference>
<dbReference type="OrthoDB" id="9802503at2"/>
<dbReference type="STRING" id="29367.CLPUN_40290"/>
<comment type="cofactor">
    <cofactor evidence="1 9">
        <name>Mg(2+)</name>
        <dbReference type="ChEBI" id="CHEBI:18420"/>
    </cofactor>
</comment>
<protein>
    <recommendedName>
        <fullName evidence="9">ATP-dependent 6-phosphofructokinase</fullName>
        <shortName evidence="9">ATP-PFK</shortName>
        <shortName evidence="9">Phosphofructokinase</shortName>
        <ecNumber evidence="9">2.7.1.11</ecNumber>
    </recommendedName>
    <alternativeName>
        <fullName evidence="9">Phosphohexokinase</fullName>
    </alternativeName>
</protein>
<feature type="binding site" description="in other chain" evidence="9">
    <location>
        <begin position="185"/>
        <end position="187"/>
    </location>
    <ligand>
        <name>substrate</name>
        <note>ligand shared between dimeric partners</note>
    </ligand>
</feature>
<evidence type="ECO:0000256" key="2">
    <source>
        <dbReference type="ARBA" id="ARBA00004679"/>
    </source>
</evidence>
<organism evidence="11 12">
    <name type="scientific">Clostridium puniceum</name>
    <dbReference type="NCBI Taxonomy" id="29367"/>
    <lineage>
        <taxon>Bacteria</taxon>
        <taxon>Bacillati</taxon>
        <taxon>Bacillota</taxon>
        <taxon>Clostridia</taxon>
        <taxon>Eubacteriales</taxon>
        <taxon>Clostridiaceae</taxon>
        <taxon>Clostridium</taxon>
    </lineage>
</organism>
<dbReference type="GO" id="GO:0070095">
    <property type="term" value="F:fructose-6-phosphate binding"/>
    <property type="evidence" value="ECO:0007669"/>
    <property type="project" value="TreeGrafter"/>
</dbReference>
<evidence type="ECO:0000259" key="10">
    <source>
        <dbReference type="Pfam" id="PF00365"/>
    </source>
</evidence>
<dbReference type="PIRSF" id="PIRSF000532">
    <property type="entry name" value="ATP_PFK_prok"/>
    <property type="match status" value="1"/>
</dbReference>
<dbReference type="Gene3D" id="3.40.50.460">
    <property type="entry name" value="Phosphofructokinase domain"/>
    <property type="match status" value="1"/>
</dbReference>
<feature type="binding site" description="in other chain" evidence="9">
    <location>
        <begin position="141"/>
        <end position="143"/>
    </location>
    <ligand>
        <name>substrate</name>
        <note>ligand shared between dimeric partners</note>
    </ligand>
</feature>
<evidence type="ECO:0000256" key="8">
    <source>
        <dbReference type="ARBA" id="ARBA00023152"/>
    </source>
</evidence>
<dbReference type="RefSeq" id="WP_077849005.1">
    <property type="nucleotide sequence ID" value="NZ_LZZM01000201.1"/>
</dbReference>
<dbReference type="InterPro" id="IPR015912">
    <property type="entry name" value="Phosphofructokinase_CS"/>
</dbReference>
<feature type="domain" description="Phosphofructokinase" evidence="10">
    <location>
        <begin position="7"/>
        <end position="315"/>
    </location>
</feature>
<dbReference type="AlphaFoldDB" id="A0A1S8T9Q2"/>
<feature type="binding site" description="in other chain" evidence="9">
    <location>
        <position position="238"/>
    </location>
    <ligand>
        <name>substrate</name>
        <note>ligand shared between dimeric partners</note>
    </ligand>
</feature>
<dbReference type="InterPro" id="IPR035966">
    <property type="entry name" value="PKF_sf"/>
</dbReference>
<evidence type="ECO:0000256" key="4">
    <source>
        <dbReference type="ARBA" id="ARBA00022679"/>
    </source>
</evidence>
<evidence type="ECO:0000256" key="5">
    <source>
        <dbReference type="ARBA" id="ARBA00022723"/>
    </source>
</evidence>
<dbReference type="InterPro" id="IPR012003">
    <property type="entry name" value="ATP_PFK_prok-type"/>
</dbReference>
<dbReference type="InterPro" id="IPR022953">
    <property type="entry name" value="ATP_PFK"/>
</dbReference>
<keyword evidence="7 9" id="KW-0460">Magnesium</keyword>
<keyword evidence="4 9" id="KW-0808">Transferase</keyword>
<dbReference type="HAMAP" id="MF_01976">
    <property type="entry name" value="Phosphofructokinase_III"/>
    <property type="match status" value="1"/>
</dbReference>
<evidence type="ECO:0000256" key="7">
    <source>
        <dbReference type="ARBA" id="ARBA00022842"/>
    </source>
</evidence>
<evidence type="ECO:0000313" key="12">
    <source>
        <dbReference type="Proteomes" id="UP000190890"/>
    </source>
</evidence>
<feature type="active site" description="Proton acceptor" evidence="9">
    <location>
        <position position="143"/>
    </location>
</feature>
<feature type="binding site" description="in other chain" evidence="9">
    <location>
        <begin position="289"/>
        <end position="292"/>
    </location>
    <ligand>
        <name>substrate</name>
        <note>ligand shared between dimeric partners</note>
    </ligand>
</feature>
<dbReference type="GO" id="GO:0006002">
    <property type="term" value="P:fructose 6-phosphate metabolic process"/>
    <property type="evidence" value="ECO:0007669"/>
    <property type="project" value="InterPro"/>
</dbReference>
<feature type="binding site" evidence="9">
    <location>
        <begin position="78"/>
        <end position="79"/>
    </location>
    <ligand>
        <name>ATP</name>
        <dbReference type="ChEBI" id="CHEBI:30616"/>
    </ligand>
</feature>
<reference evidence="11 12" key="1">
    <citation type="submission" date="2016-05" db="EMBL/GenBank/DDBJ databases">
        <title>Microbial solvent formation.</title>
        <authorList>
            <person name="Poehlein A."/>
            <person name="Montoya Solano J.D."/>
            <person name="Flitsch S."/>
            <person name="Krabben P."/>
            <person name="Duerre P."/>
            <person name="Daniel R."/>
        </authorList>
    </citation>
    <scope>NUCLEOTIDE SEQUENCE [LARGE SCALE GENOMIC DNA]</scope>
    <source>
        <strain evidence="11 12">DSM 2619</strain>
    </source>
</reference>
<keyword evidence="12" id="KW-1185">Reference proteome</keyword>
<comment type="catalytic activity">
    <reaction evidence="9">
        <text>beta-D-fructose 6-phosphate + ATP = beta-D-fructose 1,6-bisphosphate + ADP + H(+)</text>
        <dbReference type="Rhea" id="RHEA:16109"/>
        <dbReference type="ChEBI" id="CHEBI:15378"/>
        <dbReference type="ChEBI" id="CHEBI:30616"/>
        <dbReference type="ChEBI" id="CHEBI:32966"/>
        <dbReference type="ChEBI" id="CHEBI:57634"/>
        <dbReference type="ChEBI" id="CHEBI:456216"/>
        <dbReference type="EC" id="2.7.1.11"/>
    </reaction>
</comment>
<comment type="caution">
    <text evidence="11">The sequence shown here is derived from an EMBL/GenBank/DDBJ whole genome shotgun (WGS) entry which is preliminary data.</text>
</comment>
<comment type="caution">
    <text evidence="9">Lacks conserved residue(s) required for the propagation of feature annotation.</text>
</comment>
<comment type="function">
    <text evidence="9">Catalyzes the phosphorylation of D-fructose 6-phosphate to fructose 1,6-bisphosphate by ATP, the first committing step of glycolysis.</text>
</comment>
<feature type="binding site" evidence="9">
    <location>
        <begin position="118"/>
        <end position="121"/>
    </location>
    <ligand>
        <name>ATP</name>
        <dbReference type="ChEBI" id="CHEBI:30616"/>
    </ligand>
</feature>
<dbReference type="UniPathway" id="UPA00109">
    <property type="reaction ID" value="UER00182"/>
</dbReference>
<feature type="binding site" evidence="9">
    <location>
        <position position="283"/>
    </location>
    <ligand>
        <name>substrate</name>
        <note>ligand shared between dimeric partners</note>
    </ligand>
</feature>
<proteinExistence type="inferred from homology"/>
<dbReference type="GO" id="GO:0047334">
    <property type="term" value="F:diphosphate-fructose-6-phosphate 1-phosphotransferase activity"/>
    <property type="evidence" value="ECO:0007669"/>
    <property type="project" value="InterPro"/>
</dbReference>
<dbReference type="NCBIfam" id="TIGR02483">
    <property type="entry name" value="PFK_mixed"/>
    <property type="match status" value="1"/>
</dbReference>
<dbReference type="GO" id="GO:0005945">
    <property type="term" value="C:6-phosphofructokinase complex"/>
    <property type="evidence" value="ECO:0007669"/>
    <property type="project" value="TreeGrafter"/>
</dbReference>
<dbReference type="GO" id="GO:0016208">
    <property type="term" value="F:AMP binding"/>
    <property type="evidence" value="ECO:0007669"/>
    <property type="project" value="TreeGrafter"/>
</dbReference>
<dbReference type="NCBIfam" id="NF002872">
    <property type="entry name" value="PRK03202.1"/>
    <property type="match status" value="1"/>
</dbReference>
<dbReference type="EC" id="2.7.1.11" evidence="9"/>
<comment type="subcellular location">
    <subcellularLocation>
        <location evidence="9">Cytoplasm</location>
    </subcellularLocation>
</comment>
<keyword evidence="8 9" id="KW-0324">Glycolysis</keyword>
<dbReference type="PRINTS" id="PR00476">
    <property type="entry name" value="PHFRCTKINASE"/>
</dbReference>
<name>A0A1S8T9Q2_9CLOT</name>
<accession>A0A1S8T9Q2</accession>
<gene>
    <name evidence="11" type="primary">pfkA1</name>
    <name evidence="9" type="synonym">pfkA</name>
    <name evidence="11" type="ORF">CLPUN_40290</name>
</gene>
<sequence>MTNGIKKIALLTGGGDCPGLNAVIRAVTKSAILNYGYEVIGYKFGYRGLYNNDFIPLNLSTVSGLLSKGGTILYSSNKDNLFDYAVEENGVNIKKDVSDIAVENLKKEGVDVLIVIGGDGTLTSARDFARKGVNVIGVPKTIDNDLGSTDITFGFNTSLEVATEALDRLHTTAESHHRIMILEVMGRNAGFIALESGIAGSASVILLPEIPYDINKIAEKIEERKKNGKLFTIIVAAEGAKPKNGEVMVAKIVADSPDPIRLGGIGNKIAADLEKIVKEREVRCTVLGHIQRGGTTCTFDRILSTRYGVAAVELINEGKFGSMVCLKGNDITYDSLENVIGNNKKVDPNGELVTIAKKIGISFAD</sequence>
<keyword evidence="9" id="KW-0067">ATP-binding</keyword>
<comment type="pathway">
    <text evidence="2 9">Carbohydrate degradation; glycolysis; D-glyceraldehyde 3-phosphate and glycerone phosphate from D-glucose: step 3/4.</text>
</comment>
<dbReference type="GO" id="GO:0061621">
    <property type="term" value="P:canonical glycolysis"/>
    <property type="evidence" value="ECO:0007669"/>
    <property type="project" value="TreeGrafter"/>
</dbReference>
<dbReference type="Pfam" id="PF00365">
    <property type="entry name" value="PFK"/>
    <property type="match status" value="1"/>
</dbReference>
<keyword evidence="5 9" id="KW-0479">Metal-binding</keyword>
<dbReference type="PANTHER" id="PTHR13697:SF52">
    <property type="entry name" value="ATP-DEPENDENT 6-PHOSPHOFRUCTOKINASE 3"/>
    <property type="match status" value="1"/>
</dbReference>
<dbReference type="PANTHER" id="PTHR13697">
    <property type="entry name" value="PHOSPHOFRUCTOKINASE"/>
    <property type="match status" value="1"/>
</dbReference>
<feature type="binding site" evidence="9">
    <location>
        <position position="119"/>
    </location>
    <ligand>
        <name>Mg(2+)</name>
        <dbReference type="ChEBI" id="CHEBI:18420"/>
        <note>catalytic</note>
    </ligand>
</feature>
<feature type="site" description="Important for substrate specificity; cannot use PPi as phosphoryl donor" evidence="9">
    <location>
        <position position="120"/>
    </location>
</feature>
<keyword evidence="6 9" id="KW-0418">Kinase</keyword>
<dbReference type="Gene3D" id="3.40.50.450">
    <property type="match status" value="1"/>
</dbReference>